<name>A0A2A5WYI6_9GAMM</name>
<dbReference type="SUPFAM" id="SSF51230">
    <property type="entry name" value="Single hybrid motif"/>
    <property type="match status" value="1"/>
</dbReference>
<dbReference type="Pfam" id="PF00364">
    <property type="entry name" value="Biotin_lipoyl"/>
    <property type="match status" value="1"/>
</dbReference>
<dbReference type="CDD" id="cd06850">
    <property type="entry name" value="biotinyl_domain"/>
    <property type="match status" value="1"/>
</dbReference>
<evidence type="ECO:0000313" key="3">
    <source>
        <dbReference type="EMBL" id="PDH41491.1"/>
    </source>
</evidence>
<dbReference type="Proteomes" id="UP000219327">
    <property type="component" value="Unassembled WGS sequence"/>
</dbReference>
<sequence length="73" mass="8066">MATEEIESEVTGKVWKIEMKVGDTVQEEDVIMILESMKMEIPVEAPCAGTIASILVKEEDAVEEDQVVVILDT</sequence>
<evidence type="ECO:0000256" key="1">
    <source>
        <dbReference type="ARBA" id="ARBA00023267"/>
    </source>
</evidence>
<accession>A0A2A5WYI6</accession>
<dbReference type="InterPro" id="IPR000089">
    <property type="entry name" value="Biotin_lipoyl"/>
</dbReference>
<dbReference type="EMBL" id="NTKD01000004">
    <property type="protein sequence ID" value="PDH41491.1"/>
    <property type="molecule type" value="Genomic_DNA"/>
</dbReference>
<organism evidence="3 4">
    <name type="scientific">OM182 bacterium MED-G24</name>
    <dbReference type="NCBI Taxonomy" id="1986255"/>
    <lineage>
        <taxon>Bacteria</taxon>
        <taxon>Pseudomonadati</taxon>
        <taxon>Pseudomonadota</taxon>
        <taxon>Gammaproteobacteria</taxon>
        <taxon>OMG group</taxon>
        <taxon>OM182 clade</taxon>
    </lineage>
</organism>
<protein>
    <submittedName>
        <fullName evidence="3">Acetyl-CoA carboxylase biotin carboxyl carrier protein subunit</fullName>
    </submittedName>
</protein>
<dbReference type="PANTHER" id="PTHR45266">
    <property type="entry name" value="OXALOACETATE DECARBOXYLASE ALPHA CHAIN"/>
    <property type="match status" value="1"/>
</dbReference>
<dbReference type="InterPro" id="IPR050709">
    <property type="entry name" value="Biotin_Carboxyl_Carrier/Decarb"/>
</dbReference>
<evidence type="ECO:0000259" key="2">
    <source>
        <dbReference type="PROSITE" id="PS50968"/>
    </source>
</evidence>
<dbReference type="PANTHER" id="PTHR45266:SF3">
    <property type="entry name" value="OXALOACETATE DECARBOXYLASE ALPHA CHAIN"/>
    <property type="match status" value="1"/>
</dbReference>
<dbReference type="AlphaFoldDB" id="A0A2A5WYI6"/>
<dbReference type="PROSITE" id="PS50968">
    <property type="entry name" value="BIOTINYL_LIPOYL"/>
    <property type="match status" value="1"/>
</dbReference>
<dbReference type="InterPro" id="IPR011053">
    <property type="entry name" value="Single_hybrid_motif"/>
</dbReference>
<keyword evidence="1" id="KW-0092">Biotin</keyword>
<proteinExistence type="predicted"/>
<reference evidence="3 4" key="1">
    <citation type="submission" date="2017-08" db="EMBL/GenBank/DDBJ databases">
        <title>Fine stratification of microbial communities through a metagenomic profile of the photic zone.</title>
        <authorList>
            <person name="Haro-Moreno J.M."/>
            <person name="Lopez-Perez M."/>
            <person name="De La Torre J."/>
            <person name="Picazo A."/>
            <person name="Camacho A."/>
            <person name="Rodriguez-Valera F."/>
        </authorList>
    </citation>
    <scope>NUCLEOTIDE SEQUENCE [LARGE SCALE GENOMIC DNA]</scope>
    <source>
        <strain evidence="3">MED-G24</strain>
    </source>
</reference>
<dbReference type="Gene3D" id="2.40.50.100">
    <property type="match status" value="1"/>
</dbReference>
<comment type="caution">
    <text evidence="3">The sequence shown here is derived from an EMBL/GenBank/DDBJ whole genome shotgun (WGS) entry which is preliminary data.</text>
</comment>
<evidence type="ECO:0000313" key="4">
    <source>
        <dbReference type="Proteomes" id="UP000219327"/>
    </source>
</evidence>
<gene>
    <name evidence="3" type="ORF">CNE99_01770</name>
</gene>
<dbReference type="FunFam" id="2.40.50.100:FF:000003">
    <property type="entry name" value="Acetyl-CoA carboxylase biotin carboxyl carrier protein"/>
    <property type="match status" value="1"/>
</dbReference>
<feature type="domain" description="Lipoyl-binding" evidence="2">
    <location>
        <begin position="1"/>
        <end position="72"/>
    </location>
</feature>